<dbReference type="PANTHER" id="PTHR38108">
    <property type="entry name" value="UPF0319 PROTEIN YCCT"/>
    <property type="match status" value="1"/>
</dbReference>
<protein>
    <recommendedName>
        <fullName evidence="3">UPF0319 protein C5N92_08255</fullName>
    </recommendedName>
</protein>
<gene>
    <name evidence="4" type="ORF">C5N92_08255</name>
</gene>
<evidence type="ECO:0000256" key="3">
    <source>
        <dbReference type="HAMAP-Rule" id="MF_00789"/>
    </source>
</evidence>
<comment type="similarity">
    <text evidence="1 3">Belongs to the UPF0319 family.</text>
</comment>
<reference evidence="5" key="1">
    <citation type="submission" date="2018-02" db="EMBL/GenBank/DDBJ databases">
        <title>Glaesserella australis sp. nov., isolated from the lungs of pigs.</title>
        <authorList>
            <person name="Turni C."/>
            <person name="Christensen H."/>
        </authorList>
    </citation>
    <scope>NUCLEOTIDE SEQUENCE [LARGE SCALE GENOMIC DNA]</scope>
    <source>
        <strain evidence="5">HS4635</strain>
    </source>
</reference>
<dbReference type="AlphaFoldDB" id="A0A328C142"/>
<keyword evidence="5" id="KW-1185">Reference proteome</keyword>
<feature type="chain" id="PRO_5016473208" description="UPF0319 protein C5N92_08255" evidence="3">
    <location>
        <begin position="23"/>
        <end position="214"/>
    </location>
</feature>
<dbReference type="RefSeq" id="WP_111750381.1">
    <property type="nucleotide sequence ID" value="NZ_PTPX01000017.1"/>
</dbReference>
<dbReference type="Pfam" id="PF09829">
    <property type="entry name" value="DUF2057"/>
    <property type="match status" value="1"/>
</dbReference>
<name>A0A328C142_9PAST</name>
<evidence type="ECO:0000313" key="5">
    <source>
        <dbReference type="Proteomes" id="UP000248689"/>
    </source>
</evidence>
<proteinExistence type="inferred from homology"/>
<organism evidence="4 5">
    <name type="scientific">Glaesserella australis</name>
    <dbReference type="NCBI Taxonomy" id="2094024"/>
    <lineage>
        <taxon>Bacteria</taxon>
        <taxon>Pseudomonadati</taxon>
        <taxon>Pseudomonadota</taxon>
        <taxon>Gammaproteobacteria</taxon>
        <taxon>Pasteurellales</taxon>
        <taxon>Pasteurellaceae</taxon>
        <taxon>Glaesserella</taxon>
    </lineage>
</organism>
<sequence length="214" mass="23251" precursor="true">MKLGKITLAIATFTLGITSASAGTLTTSSNVNILAFDGQKVKKNTVLQINDTQQHQVVVEVSSIYQSGSDNQFYESAPLVVTFAGSQENIQIIAPTLRNDLEVEKFKKSPTFKIQTASGQALEYKQDELKGEGFMPNANIVDNLATYNTGNGVAAVKSLAVTAMPIAIAGGSNKVAKGKVMVQGENIAEQQLQYWFQQADKETQKRFLDWAKKQ</sequence>
<dbReference type="PANTHER" id="PTHR38108:SF1">
    <property type="entry name" value="UPF0319 PROTEIN YCCT"/>
    <property type="match status" value="1"/>
</dbReference>
<feature type="signal peptide" evidence="3">
    <location>
        <begin position="1"/>
        <end position="22"/>
    </location>
</feature>
<keyword evidence="2 3" id="KW-0732">Signal</keyword>
<evidence type="ECO:0000313" key="4">
    <source>
        <dbReference type="EMBL" id="RAL18204.1"/>
    </source>
</evidence>
<accession>A0A328C142</accession>
<dbReference type="OrthoDB" id="6428208at2"/>
<evidence type="ECO:0000256" key="1">
    <source>
        <dbReference type="ARBA" id="ARBA00008490"/>
    </source>
</evidence>
<dbReference type="NCBIfam" id="NF002516">
    <property type="entry name" value="PRK01904.1"/>
    <property type="match status" value="1"/>
</dbReference>
<dbReference type="HAMAP" id="MF_00789">
    <property type="entry name" value="UPF0319"/>
    <property type="match status" value="1"/>
</dbReference>
<dbReference type="EMBL" id="PTPX01000017">
    <property type="protein sequence ID" value="RAL18204.1"/>
    <property type="molecule type" value="Genomic_DNA"/>
</dbReference>
<dbReference type="InterPro" id="IPR018635">
    <property type="entry name" value="UPF0319"/>
</dbReference>
<comment type="caution">
    <text evidence="4">The sequence shown here is derived from an EMBL/GenBank/DDBJ whole genome shotgun (WGS) entry which is preliminary data.</text>
</comment>
<dbReference type="Proteomes" id="UP000248689">
    <property type="component" value="Unassembled WGS sequence"/>
</dbReference>
<evidence type="ECO:0000256" key="2">
    <source>
        <dbReference type="ARBA" id="ARBA00022729"/>
    </source>
</evidence>